<evidence type="ECO:0000256" key="1">
    <source>
        <dbReference type="SAM" id="MobiDB-lite"/>
    </source>
</evidence>
<evidence type="ECO:0000313" key="3">
    <source>
        <dbReference type="Proteomes" id="UP000622552"/>
    </source>
</evidence>
<evidence type="ECO:0000313" key="2">
    <source>
        <dbReference type="EMBL" id="MBG6133808.1"/>
    </source>
</evidence>
<sequence>MDAKQALEHALVARRLAARIPAVREAVGIAAYLCAEWQLAIAELRTYHRLSGKQTHIAMIADCERAQGRPERAIDLYRNTDQSVLDRSEQIELLIVAAGARLDMEQADAALAMLRVPELDGADDALEAGPLRYAYADILLATGERDQAYEWFAKAAVADTEGETDAADRLLELDGVELNDDEDDDDFDPDGPEALSDVDVADEDELLEDDEDLDDSDEDEDEDGDEDEDLGHIADQGEPEAGDDDAADAPVAVKKPVAEVSAQKPFAGGDEEPVEAPRASGPPSTSPFLAPEVVADPTDEVKKPESR</sequence>
<keyword evidence="3" id="KW-1185">Reference proteome</keyword>
<feature type="region of interest" description="Disordered" evidence="1">
    <location>
        <begin position="178"/>
        <end position="307"/>
    </location>
</feature>
<dbReference type="EMBL" id="JADOUF010000001">
    <property type="protein sequence ID" value="MBG6133808.1"/>
    <property type="molecule type" value="Genomic_DNA"/>
</dbReference>
<dbReference type="Proteomes" id="UP000622552">
    <property type="component" value="Unassembled WGS sequence"/>
</dbReference>
<comment type="caution">
    <text evidence="2">The sequence shown here is derived from an EMBL/GenBank/DDBJ whole genome shotgun (WGS) entry which is preliminary data.</text>
</comment>
<feature type="compositionally biased region" description="Acidic residues" evidence="1">
    <location>
        <begin position="178"/>
        <end position="191"/>
    </location>
</feature>
<organism evidence="2 3">
    <name type="scientific">Longispora fulva</name>
    <dbReference type="NCBI Taxonomy" id="619741"/>
    <lineage>
        <taxon>Bacteria</taxon>
        <taxon>Bacillati</taxon>
        <taxon>Actinomycetota</taxon>
        <taxon>Actinomycetes</taxon>
        <taxon>Micromonosporales</taxon>
        <taxon>Micromonosporaceae</taxon>
        <taxon>Longispora</taxon>
    </lineage>
</organism>
<feature type="compositionally biased region" description="Acidic residues" evidence="1">
    <location>
        <begin position="199"/>
        <end position="229"/>
    </location>
</feature>
<dbReference type="Gene3D" id="1.25.40.10">
    <property type="entry name" value="Tetratricopeptide repeat domain"/>
    <property type="match status" value="1"/>
</dbReference>
<gene>
    <name evidence="2" type="ORF">IW245_000002</name>
</gene>
<accession>A0A8J7GDP3</accession>
<reference evidence="2" key="1">
    <citation type="submission" date="2020-11" db="EMBL/GenBank/DDBJ databases">
        <title>Sequencing the genomes of 1000 actinobacteria strains.</title>
        <authorList>
            <person name="Klenk H.-P."/>
        </authorList>
    </citation>
    <scope>NUCLEOTIDE SEQUENCE</scope>
    <source>
        <strain evidence="2">DSM 45356</strain>
    </source>
</reference>
<name>A0A8J7GDP3_9ACTN</name>
<feature type="compositionally biased region" description="Acidic residues" evidence="1">
    <location>
        <begin position="237"/>
        <end position="247"/>
    </location>
</feature>
<proteinExistence type="predicted"/>
<feature type="compositionally biased region" description="Low complexity" evidence="1">
    <location>
        <begin position="248"/>
        <end position="260"/>
    </location>
</feature>
<protein>
    <submittedName>
        <fullName evidence="2">Tetratricopeptide (TPR) repeat protein</fullName>
    </submittedName>
</protein>
<dbReference type="InterPro" id="IPR011990">
    <property type="entry name" value="TPR-like_helical_dom_sf"/>
</dbReference>
<dbReference type="AlphaFoldDB" id="A0A8J7GDP3"/>
<dbReference type="RefSeq" id="WP_307788849.1">
    <property type="nucleotide sequence ID" value="NZ_JADOUF010000001.1"/>
</dbReference>